<gene>
    <name evidence="6" type="ORF">NEMVEDRAFT_v1g239815</name>
</gene>
<dbReference type="STRING" id="45351.A7RPN5"/>
<name>A7RPN5_NEMVE</name>
<dbReference type="PROSITE" id="PS50222">
    <property type="entry name" value="EF_HAND_2"/>
    <property type="match status" value="1"/>
</dbReference>
<evidence type="ECO:0000256" key="1">
    <source>
        <dbReference type="ARBA" id="ARBA00004370"/>
    </source>
</evidence>
<dbReference type="GO" id="GO:0098609">
    <property type="term" value="P:cell-cell adhesion"/>
    <property type="evidence" value="ECO:0000318"/>
    <property type="project" value="GO_Central"/>
</dbReference>
<dbReference type="Gene3D" id="1.10.238.10">
    <property type="entry name" value="EF-hand"/>
    <property type="match status" value="2"/>
</dbReference>
<proteinExistence type="predicted"/>
<dbReference type="eggNOG" id="KOG0619">
    <property type="taxonomic scope" value="Eukaryota"/>
</dbReference>
<dbReference type="GO" id="GO:0019901">
    <property type="term" value="F:protein kinase binding"/>
    <property type="evidence" value="ECO:0000318"/>
    <property type="project" value="GO_Central"/>
</dbReference>
<evidence type="ECO:0000313" key="7">
    <source>
        <dbReference type="Proteomes" id="UP000001593"/>
    </source>
</evidence>
<evidence type="ECO:0000313" key="6">
    <source>
        <dbReference type="EMBL" id="EDO46604.1"/>
    </source>
</evidence>
<feature type="domain" description="PDZ" evidence="4">
    <location>
        <begin position="106"/>
        <end position="195"/>
    </location>
</feature>
<dbReference type="SUPFAM" id="SSF47473">
    <property type="entry name" value="EF-hand"/>
    <property type="match status" value="1"/>
</dbReference>
<dbReference type="GO" id="GO:0045197">
    <property type="term" value="P:establishment or maintenance of epithelial cell apical/basal polarity"/>
    <property type="evidence" value="ECO:0000318"/>
    <property type="project" value="GO_Central"/>
</dbReference>
<dbReference type="GO" id="GO:0097120">
    <property type="term" value="P:receptor localization to synapse"/>
    <property type="evidence" value="ECO:0000318"/>
    <property type="project" value="GO_Central"/>
</dbReference>
<feature type="region of interest" description="Disordered" evidence="3">
    <location>
        <begin position="198"/>
        <end position="228"/>
    </location>
</feature>
<dbReference type="InterPro" id="IPR011992">
    <property type="entry name" value="EF-hand-dom_pair"/>
</dbReference>
<dbReference type="GO" id="GO:0030054">
    <property type="term" value="C:cell junction"/>
    <property type="evidence" value="ECO:0000318"/>
    <property type="project" value="GO_Central"/>
</dbReference>
<accession>A7RPN5</accession>
<dbReference type="GO" id="GO:0005509">
    <property type="term" value="F:calcium ion binding"/>
    <property type="evidence" value="ECO:0007669"/>
    <property type="project" value="InterPro"/>
</dbReference>
<dbReference type="Gene3D" id="2.30.42.10">
    <property type="match status" value="3"/>
</dbReference>
<protein>
    <submittedName>
        <fullName evidence="6">Uncharacterized protein</fullName>
    </submittedName>
</protein>
<dbReference type="Pfam" id="PF00595">
    <property type="entry name" value="PDZ"/>
    <property type="match status" value="3"/>
</dbReference>
<dbReference type="GO" id="GO:0016323">
    <property type="term" value="C:basolateral plasma membrane"/>
    <property type="evidence" value="ECO:0000318"/>
    <property type="project" value="GO_Central"/>
</dbReference>
<dbReference type="GO" id="GO:0043113">
    <property type="term" value="P:receptor clustering"/>
    <property type="evidence" value="ECO:0000318"/>
    <property type="project" value="GO_Central"/>
</dbReference>
<dbReference type="eggNOG" id="KOG0027">
    <property type="taxonomic scope" value="Eukaryota"/>
</dbReference>
<feature type="domain" description="PDZ" evidence="4">
    <location>
        <begin position="251"/>
        <end position="340"/>
    </location>
</feature>
<organism evidence="6 7">
    <name type="scientific">Nematostella vectensis</name>
    <name type="common">Starlet sea anemone</name>
    <dbReference type="NCBI Taxonomy" id="45351"/>
    <lineage>
        <taxon>Eukaryota</taxon>
        <taxon>Metazoa</taxon>
        <taxon>Cnidaria</taxon>
        <taxon>Anthozoa</taxon>
        <taxon>Hexacorallia</taxon>
        <taxon>Actiniaria</taxon>
        <taxon>Edwardsiidae</taxon>
        <taxon>Nematostella</taxon>
    </lineage>
</organism>
<dbReference type="CDD" id="cd00136">
    <property type="entry name" value="PDZ_canonical"/>
    <property type="match status" value="2"/>
</dbReference>
<dbReference type="OMA" id="GECPNID"/>
<keyword evidence="7" id="KW-1185">Reference proteome</keyword>
<dbReference type="InParanoid" id="A7RPN5"/>
<dbReference type="InterPro" id="IPR002048">
    <property type="entry name" value="EF_hand_dom"/>
</dbReference>
<dbReference type="FunFam" id="1.10.238.10:FF:000001">
    <property type="entry name" value="Calmodulin 1"/>
    <property type="match status" value="1"/>
</dbReference>
<feature type="compositionally biased region" description="Low complexity" evidence="3">
    <location>
        <begin position="84"/>
        <end position="97"/>
    </location>
</feature>
<dbReference type="HOGENOM" id="CLU_375663_0_0_1"/>
<dbReference type="PANTHER" id="PTHR23119:SF51">
    <property type="entry name" value="DISKS LARGE 1 TUMOR SUPPRESSOR PROTEIN"/>
    <property type="match status" value="1"/>
</dbReference>
<evidence type="ECO:0000259" key="4">
    <source>
        <dbReference type="PROSITE" id="PS50106"/>
    </source>
</evidence>
<evidence type="ECO:0000256" key="2">
    <source>
        <dbReference type="ARBA" id="ARBA00023136"/>
    </source>
</evidence>
<dbReference type="SMART" id="SM00228">
    <property type="entry name" value="PDZ"/>
    <property type="match status" value="3"/>
</dbReference>
<dbReference type="SUPFAM" id="SSF50156">
    <property type="entry name" value="PDZ domain-like"/>
    <property type="match status" value="3"/>
</dbReference>
<dbReference type="InterPro" id="IPR036034">
    <property type="entry name" value="PDZ_sf"/>
</dbReference>
<evidence type="ECO:0000256" key="3">
    <source>
        <dbReference type="SAM" id="MobiDB-lite"/>
    </source>
</evidence>
<sequence length="739" mass="81992">MAIIYFLLRQPTRSSAKNAGCQQPYVMSVTSQSLSNVSRHYAIIANIISSQRNKHGRLKDETSKQNGVVNHGYKDEEERSRAGSTLSNNTSSINNNNRMKQAREVTLTIDTGPPGDLGEHGFELTGGRNNPYFNNDPGIYIIDVPPGSLVENALDSGDQLIEIDGFSLANVPLYVAYNLIRASNRRAVISVLKHPDNEMKTIPEDSDDSGPEMGEADDVSTVGSSLDTRTSARGEVVGEMADDTDGGREVEVDFMTGRKGHLDELDFEFAGGRDHPYVSRNGGIFITKVERGSLLENDLSPGDRIIMVEGVDTTNVPQHVVKNLIRASDGIMTMVVRKINRSKMSKALTQMHDTTDGLAINVNRLPGLGELLVEIDSGKKGSKGNLGFKITGGRNKPCVPGDPGIFVKAVKPGSSVSNILKPGDKILSIDGQSVTNVLQAQAHDLIRAADRKVCLHIKEANAQKVGQSVVLLVRSVSQSYFLSGQSASRITFQVGQSAVSLFRSETVDKEKKKFSDQFPDEKIQEFKIAFEMYCRKDYKIPTKALPRVCKSLGYNYTLQDLDYLISGEFHDGRGITFPEFLKMMSEMTFYHKTDTDILDAFHVFDRDKMGYFDLDKLKAAFESMPDSDTIDEEEMASLIAIADSNQDGKVYFQAPLWNSRFSAYFGECPNIDTIIEESTTDFRIILKTKFLVRNERFCASLQYEIYHRNVVVLLVCDDRLILISNAFDFSIGIILYIKG</sequence>
<dbReference type="InterPro" id="IPR001478">
    <property type="entry name" value="PDZ"/>
</dbReference>
<feature type="compositionally biased region" description="Basic and acidic residues" evidence="3">
    <location>
        <begin position="72"/>
        <end position="81"/>
    </location>
</feature>
<dbReference type="PROSITE" id="PS50106">
    <property type="entry name" value="PDZ"/>
    <property type="match status" value="3"/>
</dbReference>
<feature type="compositionally biased region" description="Acidic residues" evidence="3">
    <location>
        <begin position="204"/>
        <end position="218"/>
    </location>
</feature>
<reference evidence="6 7" key="1">
    <citation type="journal article" date="2007" name="Science">
        <title>Sea anemone genome reveals ancestral eumetazoan gene repertoire and genomic organization.</title>
        <authorList>
            <person name="Putnam N.H."/>
            <person name="Srivastava M."/>
            <person name="Hellsten U."/>
            <person name="Dirks B."/>
            <person name="Chapman J."/>
            <person name="Salamov A."/>
            <person name="Terry A."/>
            <person name="Shapiro H."/>
            <person name="Lindquist E."/>
            <person name="Kapitonov V.V."/>
            <person name="Jurka J."/>
            <person name="Genikhovich G."/>
            <person name="Grigoriev I.V."/>
            <person name="Lucas S.M."/>
            <person name="Steele R.E."/>
            <person name="Finnerty J.R."/>
            <person name="Technau U."/>
            <person name="Martindale M.Q."/>
            <person name="Rokhsar D.S."/>
        </authorList>
    </citation>
    <scope>NUCLEOTIDE SEQUENCE [LARGE SCALE GENOMIC DNA]</scope>
    <source>
        <strain evidence="7">CH2 X CH6</strain>
    </source>
</reference>
<dbReference type="PANTHER" id="PTHR23119">
    <property type="entry name" value="DISCS LARGE"/>
    <property type="match status" value="1"/>
</dbReference>
<keyword evidence="2" id="KW-0472">Membrane</keyword>
<evidence type="ECO:0000259" key="5">
    <source>
        <dbReference type="PROSITE" id="PS50222"/>
    </source>
</evidence>
<feature type="domain" description="PDZ" evidence="4">
    <location>
        <begin position="372"/>
        <end position="461"/>
    </location>
</feature>
<dbReference type="AlphaFoldDB" id="A7RPN5"/>
<feature type="domain" description="EF-hand" evidence="5">
    <location>
        <begin position="592"/>
        <end position="627"/>
    </location>
</feature>
<dbReference type="Proteomes" id="UP000001593">
    <property type="component" value="Unassembled WGS sequence"/>
</dbReference>
<dbReference type="FunFam" id="2.30.42.10:FF:000385">
    <property type="match status" value="1"/>
</dbReference>
<dbReference type="EMBL" id="DS469526">
    <property type="protein sequence ID" value="EDO46604.1"/>
    <property type="molecule type" value="Genomic_DNA"/>
</dbReference>
<dbReference type="InterPro" id="IPR050614">
    <property type="entry name" value="Synaptic_Scaffolding_LAP-MAGUK"/>
</dbReference>
<feature type="region of interest" description="Disordered" evidence="3">
    <location>
        <begin position="52"/>
        <end position="100"/>
    </location>
</feature>
<comment type="subcellular location">
    <subcellularLocation>
        <location evidence="1">Membrane</location>
    </subcellularLocation>
</comment>